<sequence>MSGIGSEAERRHMETEDLSPQVLTCSLQEGKNDVPEVGVDVLIEEMAMRPYTDSYKVRYEGQTIQMTSLDWRNNWLLIAQIAVGWCIFILFGLGEQTLGTIIPRLQKHYGINDLKTALVFLSATSGYFLMAMLSEICHIKIGYRGVGIMGTGCMVVGYVIAGTGPPFGAFIAAYFFVGIGFGSMGASFNGYLGNLINSAPLLGILHGCYGIGCITTPPLVTALINKKTNPWSVFHYYFVLAGVSGFLSTSVALIFRHETATKYRLTVLLNEARRRVQEANLKCESTESIEAQYPVDDYADKSNELDCREDVAPSNSNEPLVEPEKNTSALKSKLVWSISIIIFVYVSGEAAFGAWLVSFCLKIKHLPYQYSSYMAATFWAGLTTGRMGLGFATEFWFKDAILANTIYIAGSLLGFTVFSIAALFNVSAILFPIVFFLGFFVGPVYPTTIVAIVNILPVKLHASGIGFICAFGGGGGAAAPFLIGLVASSSEQGLRFYPMIVTILYAILIVMWAILVIYTKRMKRKQGST</sequence>
<evidence type="ECO:0000256" key="5">
    <source>
        <dbReference type="ARBA" id="ARBA00022989"/>
    </source>
</evidence>
<feature type="transmembrane region" description="Helical" evidence="7">
    <location>
        <begin position="204"/>
        <end position="224"/>
    </location>
</feature>
<protein>
    <recommendedName>
        <fullName evidence="8">Major facilitator superfamily (MFS) profile domain-containing protein</fullName>
    </recommendedName>
</protein>
<reference evidence="9 10" key="1">
    <citation type="submission" date="2023-10" db="EMBL/GenBank/DDBJ databases">
        <title>Draft Genome Sequence of Candida saopaulonensis from a very Premature Infant with Sepsis.</title>
        <authorList>
            <person name="Ning Y."/>
            <person name="Dai R."/>
            <person name="Xiao M."/>
            <person name="Xu Y."/>
            <person name="Yan Q."/>
            <person name="Zhang L."/>
        </authorList>
    </citation>
    <scope>NUCLEOTIDE SEQUENCE [LARGE SCALE GENOMIC DNA]</scope>
    <source>
        <strain evidence="9 10">19XY460</strain>
    </source>
</reference>
<dbReference type="InterPro" id="IPR020846">
    <property type="entry name" value="MFS_dom"/>
</dbReference>
<evidence type="ECO:0000259" key="8">
    <source>
        <dbReference type="PROSITE" id="PS50850"/>
    </source>
</evidence>
<evidence type="ECO:0000256" key="2">
    <source>
        <dbReference type="ARBA" id="ARBA00008335"/>
    </source>
</evidence>
<feature type="transmembrane region" description="Helical" evidence="7">
    <location>
        <begin position="141"/>
        <end position="161"/>
    </location>
</feature>
<dbReference type="KEGG" id="asau:88173026"/>
<dbReference type="InterPro" id="IPR051788">
    <property type="entry name" value="MFS_Transporter"/>
</dbReference>
<feature type="transmembrane region" description="Helical" evidence="7">
    <location>
        <begin position="499"/>
        <end position="518"/>
    </location>
</feature>
<evidence type="ECO:0000256" key="7">
    <source>
        <dbReference type="SAM" id="Phobius"/>
    </source>
</evidence>
<dbReference type="GeneID" id="88173026"/>
<feature type="transmembrane region" description="Helical" evidence="7">
    <location>
        <begin position="429"/>
        <end position="453"/>
    </location>
</feature>
<dbReference type="GO" id="GO:0022857">
    <property type="term" value="F:transmembrane transporter activity"/>
    <property type="evidence" value="ECO:0007669"/>
    <property type="project" value="InterPro"/>
</dbReference>
<dbReference type="Pfam" id="PF07690">
    <property type="entry name" value="MFS_1"/>
    <property type="match status" value="1"/>
</dbReference>
<dbReference type="SUPFAM" id="SSF103473">
    <property type="entry name" value="MFS general substrate transporter"/>
    <property type="match status" value="1"/>
</dbReference>
<dbReference type="PANTHER" id="PTHR23514:SF3">
    <property type="entry name" value="BYPASS OF STOP CODON PROTEIN 6"/>
    <property type="match status" value="1"/>
</dbReference>
<keyword evidence="5 7" id="KW-1133">Transmembrane helix</keyword>
<dbReference type="PROSITE" id="PS50850">
    <property type="entry name" value="MFS"/>
    <property type="match status" value="1"/>
</dbReference>
<evidence type="ECO:0000256" key="1">
    <source>
        <dbReference type="ARBA" id="ARBA00004127"/>
    </source>
</evidence>
<dbReference type="Gene3D" id="1.20.1250.20">
    <property type="entry name" value="MFS general substrate transporter like domains"/>
    <property type="match status" value="1"/>
</dbReference>
<dbReference type="PANTHER" id="PTHR23514">
    <property type="entry name" value="BYPASS OF STOP CODON PROTEIN 6"/>
    <property type="match status" value="1"/>
</dbReference>
<proteinExistence type="inferred from homology"/>
<dbReference type="AlphaFoldDB" id="A0AAX4H854"/>
<dbReference type="GO" id="GO:0012505">
    <property type="term" value="C:endomembrane system"/>
    <property type="evidence" value="ECO:0007669"/>
    <property type="project" value="UniProtKB-SubCell"/>
</dbReference>
<keyword evidence="6 7" id="KW-0472">Membrane</keyword>
<dbReference type="InterPro" id="IPR011701">
    <property type="entry name" value="MFS"/>
</dbReference>
<name>A0AAX4H854_9ASCO</name>
<dbReference type="RefSeq" id="XP_062877062.1">
    <property type="nucleotide sequence ID" value="XM_063020992.1"/>
</dbReference>
<accession>A0AAX4H854</accession>
<organism evidence="9 10">
    <name type="scientific">Australozyma saopauloensis</name>
    <dbReference type="NCBI Taxonomy" id="291208"/>
    <lineage>
        <taxon>Eukaryota</taxon>
        <taxon>Fungi</taxon>
        <taxon>Dikarya</taxon>
        <taxon>Ascomycota</taxon>
        <taxon>Saccharomycotina</taxon>
        <taxon>Pichiomycetes</taxon>
        <taxon>Metschnikowiaceae</taxon>
        <taxon>Australozyma</taxon>
    </lineage>
</organism>
<feature type="transmembrane region" description="Helical" evidence="7">
    <location>
        <begin position="167"/>
        <end position="192"/>
    </location>
</feature>
<dbReference type="Proteomes" id="UP001338582">
    <property type="component" value="Chromosome 2"/>
</dbReference>
<dbReference type="GO" id="GO:0016020">
    <property type="term" value="C:membrane"/>
    <property type="evidence" value="ECO:0007669"/>
    <property type="project" value="TreeGrafter"/>
</dbReference>
<feature type="transmembrane region" description="Helical" evidence="7">
    <location>
        <begin position="114"/>
        <end position="134"/>
    </location>
</feature>
<feature type="transmembrane region" description="Helical" evidence="7">
    <location>
        <begin position="465"/>
        <end position="487"/>
    </location>
</feature>
<evidence type="ECO:0000256" key="6">
    <source>
        <dbReference type="ARBA" id="ARBA00023136"/>
    </source>
</evidence>
<comment type="similarity">
    <text evidence="2">Belongs to the major facilitator superfamily.</text>
</comment>
<gene>
    <name evidence="9" type="ORF">PUMCH_001961</name>
</gene>
<evidence type="ECO:0000256" key="3">
    <source>
        <dbReference type="ARBA" id="ARBA00022448"/>
    </source>
</evidence>
<dbReference type="InterPro" id="IPR036259">
    <property type="entry name" value="MFS_trans_sf"/>
</dbReference>
<feature type="domain" description="Major facilitator superfamily (MFS) profile" evidence="8">
    <location>
        <begin position="80"/>
        <end position="524"/>
    </location>
</feature>
<evidence type="ECO:0000313" key="10">
    <source>
        <dbReference type="Proteomes" id="UP001338582"/>
    </source>
</evidence>
<feature type="transmembrane region" description="Helical" evidence="7">
    <location>
        <begin position="75"/>
        <end position="94"/>
    </location>
</feature>
<feature type="transmembrane region" description="Helical" evidence="7">
    <location>
        <begin position="236"/>
        <end position="255"/>
    </location>
</feature>
<feature type="transmembrane region" description="Helical" evidence="7">
    <location>
        <begin position="334"/>
        <end position="358"/>
    </location>
</feature>
<keyword evidence="3" id="KW-0813">Transport</keyword>
<feature type="transmembrane region" description="Helical" evidence="7">
    <location>
        <begin position="370"/>
        <end position="389"/>
    </location>
</feature>
<keyword evidence="4 7" id="KW-0812">Transmembrane</keyword>
<feature type="transmembrane region" description="Helical" evidence="7">
    <location>
        <begin position="401"/>
        <end position="423"/>
    </location>
</feature>
<evidence type="ECO:0000313" key="9">
    <source>
        <dbReference type="EMBL" id="WPK24679.1"/>
    </source>
</evidence>
<dbReference type="EMBL" id="CP138895">
    <property type="protein sequence ID" value="WPK24679.1"/>
    <property type="molecule type" value="Genomic_DNA"/>
</dbReference>
<keyword evidence="10" id="KW-1185">Reference proteome</keyword>
<evidence type="ECO:0000256" key="4">
    <source>
        <dbReference type="ARBA" id="ARBA00022692"/>
    </source>
</evidence>
<comment type="subcellular location">
    <subcellularLocation>
        <location evidence="1">Endomembrane system</location>
        <topology evidence="1">Multi-pass membrane protein</topology>
    </subcellularLocation>
</comment>